<accession>A0ACB7G0L3</accession>
<name>A0ACB7G0L3_MANES</name>
<dbReference type="EMBL" id="CM004404">
    <property type="protein sequence ID" value="KAG8633456.1"/>
    <property type="molecule type" value="Genomic_DNA"/>
</dbReference>
<evidence type="ECO:0000313" key="2">
    <source>
        <dbReference type="Proteomes" id="UP000091857"/>
    </source>
</evidence>
<organism evidence="1 2">
    <name type="scientific">Manihot esculenta</name>
    <name type="common">Cassava</name>
    <name type="synonym">Jatropha manihot</name>
    <dbReference type="NCBI Taxonomy" id="3983"/>
    <lineage>
        <taxon>Eukaryota</taxon>
        <taxon>Viridiplantae</taxon>
        <taxon>Streptophyta</taxon>
        <taxon>Embryophyta</taxon>
        <taxon>Tracheophyta</taxon>
        <taxon>Spermatophyta</taxon>
        <taxon>Magnoliopsida</taxon>
        <taxon>eudicotyledons</taxon>
        <taxon>Gunneridae</taxon>
        <taxon>Pentapetalae</taxon>
        <taxon>rosids</taxon>
        <taxon>fabids</taxon>
        <taxon>Malpighiales</taxon>
        <taxon>Euphorbiaceae</taxon>
        <taxon>Crotonoideae</taxon>
        <taxon>Manihoteae</taxon>
        <taxon>Manihot</taxon>
    </lineage>
</organism>
<comment type="caution">
    <text evidence="1">The sequence shown here is derived from an EMBL/GenBank/DDBJ whole genome shotgun (WGS) entry which is preliminary data.</text>
</comment>
<dbReference type="Proteomes" id="UP000091857">
    <property type="component" value="Chromosome 18"/>
</dbReference>
<proteinExistence type="predicted"/>
<sequence>MITGLEYLSNLIICILFGWYGLPFISKGNLLLSIINIFGVLIQSTYLIIFLYYSPEVERLRILKLLSIAPCTFIFMIAEVFNIDQKVKGLLNGVIVASIVSFVYCYSFCVNIWMLIEKKNVESISIIWTSINILCDFTWLIYGVLHADLYIVVSFLVLIYFNPCFFLC</sequence>
<gene>
    <name evidence="1" type="ORF">MANES_18G106451v8</name>
</gene>
<protein>
    <submittedName>
        <fullName evidence="1">Uncharacterized protein</fullName>
    </submittedName>
</protein>
<evidence type="ECO:0000313" key="1">
    <source>
        <dbReference type="EMBL" id="KAG8633456.1"/>
    </source>
</evidence>
<reference evidence="2" key="1">
    <citation type="journal article" date="2016" name="Nat. Biotechnol.">
        <title>Sequencing wild and cultivated cassava and related species reveals extensive interspecific hybridization and genetic diversity.</title>
        <authorList>
            <person name="Bredeson J.V."/>
            <person name="Lyons J.B."/>
            <person name="Prochnik S.E."/>
            <person name="Wu G.A."/>
            <person name="Ha C.M."/>
            <person name="Edsinger-Gonzales E."/>
            <person name="Grimwood J."/>
            <person name="Schmutz J."/>
            <person name="Rabbi I.Y."/>
            <person name="Egesi C."/>
            <person name="Nauluvula P."/>
            <person name="Lebot V."/>
            <person name="Ndunguru J."/>
            <person name="Mkamilo G."/>
            <person name="Bart R.S."/>
            <person name="Setter T.L."/>
            <person name="Gleadow R.M."/>
            <person name="Kulakow P."/>
            <person name="Ferguson M.E."/>
            <person name="Rounsley S."/>
            <person name="Rokhsar D.S."/>
        </authorList>
    </citation>
    <scope>NUCLEOTIDE SEQUENCE [LARGE SCALE GENOMIC DNA]</scope>
    <source>
        <strain evidence="2">cv. AM560-2</strain>
    </source>
</reference>
<keyword evidence="2" id="KW-1185">Reference proteome</keyword>